<keyword evidence="8" id="KW-1185">Reference proteome</keyword>
<dbReference type="eggNOG" id="COG2129">
    <property type="taxonomic scope" value="Bacteria"/>
</dbReference>
<evidence type="ECO:0000259" key="6">
    <source>
        <dbReference type="Pfam" id="PF07282"/>
    </source>
</evidence>
<dbReference type="KEGG" id="bts:Btus_2029"/>
<dbReference type="SUPFAM" id="SSF56300">
    <property type="entry name" value="Metallo-dependent phosphatases"/>
    <property type="match status" value="1"/>
</dbReference>
<keyword evidence="2" id="KW-0815">Transposition</keyword>
<name>D5WQW0_KYRT2</name>
<proteinExistence type="inferred from homology"/>
<dbReference type="GO" id="GO:0032196">
    <property type="term" value="P:transposition"/>
    <property type="evidence" value="ECO:0007669"/>
    <property type="project" value="UniProtKB-KW"/>
</dbReference>
<comment type="similarity">
    <text evidence="1">In the C-terminal section; belongs to the transposase 35 family.</text>
</comment>
<organism evidence="7 8">
    <name type="scientific">Kyrpidia tusciae (strain DSM 2912 / NBRC 15312 / T2)</name>
    <name type="common">Bacillus tusciae</name>
    <dbReference type="NCBI Taxonomy" id="562970"/>
    <lineage>
        <taxon>Bacteria</taxon>
        <taxon>Bacillati</taxon>
        <taxon>Bacillota</taxon>
        <taxon>Bacilli</taxon>
        <taxon>Bacillales</taxon>
        <taxon>Alicyclobacillaceae</taxon>
        <taxon>Kyrpidia</taxon>
    </lineage>
</organism>
<evidence type="ECO:0000256" key="2">
    <source>
        <dbReference type="ARBA" id="ARBA00022578"/>
    </source>
</evidence>
<dbReference type="STRING" id="562970.Btus_2029"/>
<dbReference type="AlphaFoldDB" id="D5WQW0"/>
<gene>
    <name evidence="7" type="ordered locus">Btus_2029</name>
</gene>
<evidence type="ECO:0000313" key="7">
    <source>
        <dbReference type="EMBL" id="ADG06719.1"/>
    </source>
</evidence>
<dbReference type="Proteomes" id="UP000002368">
    <property type="component" value="Chromosome"/>
</dbReference>
<dbReference type="PANTHER" id="PTHR37523">
    <property type="entry name" value="METALLOPHOSPHOESTERASE"/>
    <property type="match status" value="1"/>
</dbReference>
<feature type="domain" description="Probable transposase IS891/IS1136/IS1341" evidence="5">
    <location>
        <begin position="426"/>
        <end position="523"/>
    </location>
</feature>
<dbReference type="Pfam" id="PF07282">
    <property type="entry name" value="Cas12f1-like_TNB"/>
    <property type="match status" value="1"/>
</dbReference>
<dbReference type="InterPro" id="IPR001959">
    <property type="entry name" value="Transposase"/>
</dbReference>
<dbReference type="HOGENOM" id="CLU_418440_0_0_9"/>
<dbReference type="GO" id="GO:0006310">
    <property type="term" value="P:DNA recombination"/>
    <property type="evidence" value="ECO:0007669"/>
    <property type="project" value="UniProtKB-KW"/>
</dbReference>
<evidence type="ECO:0000256" key="3">
    <source>
        <dbReference type="ARBA" id="ARBA00023125"/>
    </source>
</evidence>
<accession>D5WQW0</accession>
<dbReference type="EMBL" id="CP002017">
    <property type="protein sequence ID" value="ADG06719.1"/>
    <property type="molecule type" value="Genomic_DNA"/>
</dbReference>
<sequence length="655" mass="74269">MARGTRIFYASDIHGSERCFLKFLGAAKFYGARVLILGGDITGKVVVPLIHRGTGYEANFLGRMHRVESAEEIEALEKAIRFNGFYPVRLEPDEYEAISADELRQNELFRELVLASLRRWMELAEERLKGLGVRCFVNPGNDDESFVDEVLGESDYVENMDGGVARIDEEHEMVVVGYSNQTPFDSPREMPEEEAVHGDTQLFCFHCWQCFFRYYPQVRRNAKETGVIGLARPARKKKSSSDAPMQTLTAKAKVVDLSDQDALLLGLLGFVATKLWNVANHHRRSVWDETGKIPDFAQQCRELKANRWYKLLPSQSSQEILSELDDSYRSWFSLRKNADQKANPPGFRKKETLSTVTFKQKAFEMLPGHRIRLRLPKTYARREMVLEYRLPPDTALGKVQQVKLSLDPTSGDWYVHIAHRVPIEYCETGRIMSLDLGIANAVAGLVTDGFSFLVPGGELLAIDRYFQKEKAKCTKSTSNKCTRLNTKWGRQRTHYLHALTKWLVNLAEDHGVSTILVGELNGIRQDKDWGDAGNQKFHAWPFSKITNLLTYKAALAGIRVIQVSEKNTSTICPHCEKRAKTARVQRGLFLHCGQSFNADLVGAYNIVQRYLRETDQVLPDPSGVVGALARPAVNRFVWRKTTPKGREQGTFKQAA</sequence>
<evidence type="ECO:0000313" key="8">
    <source>
        <dbReference type="Proteomes" id="UP000002368"/>
    </source>
</evidence>
<dbReference type="eggNOG" id="COG0675">
    <property type="taxonomic scope" value="Bacteria"/>
</dbReference>
<protein>
    <submittedName>
        <fullName evidence="7">Transposase, IS605 OrfB family</fullName>
    </submittedName>
</protein>
<dbReference type="GO" id="GO:0003677">
    <property type="term" value="F:DNA binding"/>
    <property type="evidence" value="ECO:0007669"/>
    <property type="project" value="UniProtKB-KW"/>
</dbReference>
<dbReference type="NCBIfam" id="TIGR01766">
    <property type="entry name" value="IS200/IS605 family accessory protein TnpB-like domain"/>
    <property type="match status" value="1"/>
</dbReference>
<dbReference type="InterPro" id="IPR029052">
    <property type="entry name" value="Metallo-depent_PP-like"/>
</dbReference>
<keyword evidence="4" id="KW-0233">DNA recombination</keyword>
<evidence type="ECO:0000259" key="5">
    <source>
        <dbReference type="Pfam" id="PF01385"/>
    </source>
</evidence>
<evidence type="ECO:0000256" key="4">
    <source>
        <dbReference type="ARBA" id="ARBA00023172"/>
    </source>
</evidence>
<dbReference type="InterPro" id="IPR010095">
    <property type="entry name" value="Cas12f1-like_TNB"/>
</dbReference>
<dbReference type="NCBIfam" id="NF040570">
    <property type="entry name" value="guided_TnpB"/>
    <property type="match status" value="1"/>
</dbReference>
<reference evidence="7 8" key="1">
    <citation type="journal article" date="2011" name="Stand. Genomic Sci.">
        <title>Complete genome sequence of the thermophilic, hydrogen-oxidizing Bacillus tusciae type strain (T2) and reclassification in the new genus, Kyrpidia gen. nov. as Kyrpidia tusciae comb. nov. and emendation of the family Alicyclobacillaceae da Costa and Rainey, 2010.</title>
        <authorList>
            <person name="Klenk H.P."/>
            <person name="Lapidus A."/>
            <person name="Chertkov O."/>
            <person name="Copeland A."/>
            <person name="Del Rio T.G."/>
            <person name="Nolan M."/>
            <person name="Lucas S."/>
            <person name="Chen F."/>
            <person name="Tice H."/>
            <person name="Cheng J.F."/>
            <person name="Han C."/>
            <person name="Bruce D."/>
            <person name="Goodwin L."/>
            <person name="Pitluck S."/>
            <person name="Pati A."/>
            <person name="Ivanova N."/>
            <person name="Mavromatis K."/>
            <person name="Daum C."/>
            <person name="Chen A."/>
            <person name="Palaniappan K."/>
            <person name="Chang Y.J."/>
            <person name="Land M."/>
            <person name="Hauser L."/>
            <person name="Jeffries C.D."/>
            <person name="Detter J.C."/>
            <person name="Rohde M."/>
            <person name="Abt B."/>
            <person name="Pukall R."/>
            <person name="Goker M."/>
            <person name="Bristow J."/>
            <person name="Markowitz V."/>
            <person name="Hugenholtz P."/>
            <person name="Eisen J.A."/>
        </authorList>
    </citation>
    <scope>NUCLEOTIDE SEQUENCE [LARGE SCALE GENOMIC DNA]</scope>
    <source>
        <strain evidence="7 8">DSM 2912</strain>
    </source>
</reference>
<feature type="domain" description="Cas12f1-like TNB" evidence="6">
    <location>
        <begin position="542"/>
        <end position="606"/>
    </location>
</feature>
<dbReference type="OrthoDB" id="442799at2"/>
<dbReference type="Pfam" id="PF01385">
    <property type="entry name" value="OrfB_IS605"/>
    <property type="match status" value="1"/>
</dbReference>
<evidence type="ECO:0000256" key="1">
    <source>
        <dbReference type="ARBA" id="ARBA00008761"/>
    </source>
</evidence>
<keyword evidence="3" id="KW-0238">DNA-binding</keyword>
<dbReference type="PANTHER" id="PTHR37523:SF1">
    <property type="entry name" value="CALCINEURIN-LIKE PHOSPHOESTERASE DOMAIN-CONTAINING PROTEIN"/>
    <property type="match status" value="1"/>
</dbReference>